<dbReference type="CDD" id="cd00303">
    <property type="entry name" value="retropepsin_like"/>
    <property type="match status" value="1"/>
</dbReference>
<dbReference type="Gene3D" id="2.40.70.10">
    <property type="entry name" value="Acid Proteases"/>
    <property type="match status" value="1"/>
</dbReference>
<dbReference type="EMBL" id="JAINUG010000093">
    <property type="protein sequence ID" value="KAJ8398061.1"/>
    <property type="molecule type" value="Genomic_DNA"/>
</dbReference>
<dbReference type="InterPro" id="IPR021109">
    <property type="entry name" value="Peptidase_aspartic_dom_sf"/>
</dbReference>
<dbReference type="Gene3D" id="3.30.420.10">
    <property type="entry name" value="Ribonuclease H-like superfamily/Ribonuclease H"/>
    <property type="match status" value="1"/>
</dbReference>
<protein>
    <submittedName>
        <fullName evidence="1">Uncharacterized protein</fullName>
    </submittedName>
</protein>
<feature type="non-terminal residue" evidence="1">
    <location>
        <position position="199"/>
    </location>
</feature>
<accession>A0AAD7SB23</accession>
<dbReference type="PANTHER" id="PTHR15503:SF22">
    <property type="entry name" value="TRANSPOSON TY3-I GAG POLYPROTEIN"/>
    <property type="match status" value="1"/>
</dbReference>
<dbReference type="GO" id="GO:0003676">
    <property type="term" value="F:nucleic acid binding"/>
    <property type="evidence" value="ECO:0007669"/>
    <property type="project" value="InterPro"/>
</dbReference>
<dbReference type="AlphaFoldDB" id="A0AAD7SB23"/>
<name>A0AAD7SB23_9TELE</name>
<dbReference type="InterPro" id="IPR032567">
    <property type="entry name" value="RTL1-rel"/>
</dbReference>
<evidence type="ECO:0000313" key="2">
    <source>
        <dbReference type="Proteomes" id="UP001221898"/>
    </source>
</evidence>
<dbReference type="Pfam" id="PF13650">
    <property type="entry name" value="Asp_protease_2"/>
    <property type="match status" value="1"/>
</dbReference>
<comment type="caution">
    <text evidence="1">The sequence shown here is derived from an EMBL/GenBank/DDBJ whole genome shotgun (WGS) entry which is preliminary data.</text>
</comment>
<dbReference type="PANTHER" id="PTHR15503">
    <property type="entry name" value="LDOC1 RELATED"/>
    <property type="match status" value="1"/>
</dbReference>
<keyword evidence="2" id="KW-1185">Reference proteome</keyword>
<organism evidence="1 2">
    <name type="scientific">Aldrovandia affinis</name>
    <dbReference type="NCBI Taxonomy" id="143900"/>
    <lineage>
        <taxon>Eukaryota</taxon>
        <taxon>Metazoa</taxon>
        <taxon>Chordata</taxon>
        <taxon>Craniata</taxon>
        <taxon>Vertebrata</taxon>
        <taxon>Euteleostomi</taxon>
        <taxon>Actinopterygii</taxon>
        <taxon>Neopterygii</taxon>
        <taxon>Teleostei</taxon>
        <taxon>Notacanthiformes</taxon>
        <taxon>Halosauridae</taxon>
        <taxon>Aldrovandia</taxon>
    </lineage>
</organism>
<dbReference type="Proteomes" id="UP001221898">
    <property type="component" value="Unassembled WGS sequence"/>
</dbReference>
<proteinExistence type="predicted"/>
<dbReference type="SUPFAM" id="SSF50630">
    <property type="entry name" value="Acid proteases"/>
    <property type="match status" value="1"/>
</dbReference>
<evidence type="ECO:0000313" key="1">
    <source>
        <dbReference type="EMBL" id="KAJ8398061.1"/>
    </source>
</evidence>
<gene>
    <name evidence="1" type="ORF">AAFF_G00431380</name>
</gene>
<dbReference type="InterPro" id="IPR036397">
    <property type="entry name" value="RNaseH_sf"/>
</dbReference>
<reference evidence="1" key="1">
    <citation type="journal article" date="2023" name="Science">
        <title>Genome structures resolve the early diversification of teleost fishes.</title>
        <authorList>
            <person name="Parey E."/>
            <person name="Louis A."/>
            <person name="Montfort J."/>
            <person name="Bouchez O."/>
            <person name="Roques C."/>
            <person name="Iampietro C."/>
            <person name="Lluch J."/>
            <person name="Castinel A."/>
            <person name="Donnadieu C."/>
            <person name="Desvignes T."/>
            <person name="Floi Bucao C."/>
            <person name="Jouanno E."/>
            <person name="Wen M."/>
            <person name="Mejri S."/>
            <person name="Dirks R."/>
            <person name="Jansen H."/>
            <person name="Henkel C."/>
            <person name="Chen W.J."/>
            <person name="Zahm M."/>
            <person name="Cabau C."/>
            <person name="Klopp C."/>
            <person name="Thompson A.W."/>
            <person name="Robinson-Rechavi M."/>
            <person name="Braasch I."/>
            <person name="Lecointre G."/>
            <person name="Bobe J."/>
            <person name="Postlethwait J.H."/>
            <person name="Berthelot C."/>
            <person name="Roest Crollius H."/>
            <person name="Guiguen Y."/>
        </authorList>
    </citation>
    <scope>NUCLEOTIDE SEQUENCE</scope>
    <source>
        <strain evidence="1">NC1722</strain>
    </source>
</reference>
<sequence>MLHVLLSWQGELFPVQALIDSGSDANLICPTLVRRMGVPVSRLATPLQTKTLMGTPLAKIQEITQPLDLLVSGNHRERLAFYLMESPLAPVVLGGPWLATHNLSIDWTTGNIQEWSAFCQKSCLHSATTPGDPRSMAKERPVDLSLMPPEYHDLGQAFKTNGQTERYNQELGKGLRCLAEQTPTTWSRSLPWVEYAHNS</sequence>